<feature type="transmembrane region" description="Helical" evidence="7">
    <location>
        <begin position="34"/>
        <end position="54"/>
    </location>
</feature>
<keyword evidence="6 7" id="KW-0472">Membrane</keyword>
<reference evidence="8" key="1">
    <citation type="journal article" date="2015" name="Nature">
        <title>Complex archaea that bridge the gap between prokaryotes and eukaryotes.</title>
        <authorList>
            <person name="Spang A."/>
            <person name="Saw J.H."/>
            <person name="Jorgensen S.L."/>
            <person name="Zaremba-Niedzwiedzka K."/>
            <person name="Martijn J."/>
            <person name="Lind A.E."/>
            <person name="van Eijk R."/>
            <person name="Schleper C."/>
            <person name="Guy L."/>
            <person name="Ettema T.J."/>
        </authorList>
    </citation>
    <scope>NUCLEOTIDE SEQUENCE</scope>
</reference>
<keyword evidence="5 7" id="KW-1133">Transmembrane helix</keyword>
<evidence type="ECO:0000256" key="6">
    <source>
        <dbReference type="ARBA" id="ARBA00023136"/>
    </source>
</evidence>
<proteinExistence type="predicted"/>
<feature type="transmembrane region" description="Helical" evidence="7">
    <location>
        <begin position="147"/>
        <end position="163"/>
    </location>
</feature>
<evidence type="ECO:0000256" key="5">
    <source>
        <dbReference type="ARBA" id="ARBA00022989"/>
    </source>
</evidence>
<keyword evidence="2" id="KW-0813">Transport</keyword>
<sequence length="269" mass="28624">MTESVIVQYIVLCLVALAASGLTLFSGFGLGTLLMPVFAIYFPIEIAVAMTAVVHLANNLFKLGLLWRQADIQVVVRFIIPGAIMAVIGALILTKLSDLPVLASYTIGSCIFKVEIIKLVVGGLIFLFALLELVPSLETRIKFDRKYLPLGGALSGFFGGISGHQGALRSAVLIKCGLEKEAFIATGVVCGVIVDFSRLIIYGAIFFTRHFNQIIEAGGISLIGVVTLAAFIGALTGKRFMKKVTLRAVQLIVGIGLLILSIGLITGLI</sequence>
<evidence type="ECO:0000256" key="2">
    <source>
        <dbReference type="ARBA" id="ARBA00022448"/>
    </source>
</evidence>
<dbReference type="InterPro" id="IPR002781">
    <property type="entry name" value="TM_pro_TauE-like"/>
</dbReference>
<evidence type="ECO:0000313" key="8">
    <source>
        <dbReference type="EMBL" id="KKL71838.1"/>
    </source>
</evidence>
<keyword evidence="3" id="KW-1003">Cell membrane</keyword>
<dbReference type="Pfam" id="PF01925">
    <property type="entry name" value="TauE"/>
    <property type="match status" value="1"/>
</dbReference>
<evidence type="ECO:0000256" key="4">
    <source>
        <dbReference type="ARBA" id="ARBA00022692"/>
    </source>
</evidence>
<name>A0A0F9ECQ3_9ZZZZ</name>
<feature type="transmembrane region" description="Helical" evidence="7">
    <location>
        <begin position="214"/>
        <end position="236"/>
    </location>
</feature>
<evidence type="ECO:0000256" key="1">
    <source>
        <dbReference type="ARBA" id="ARBA00004651"/>
    </source>
</evidence>
<feature type="transmembrane region" description="Helical" evidence="7">
    <location>
        <begin position="7"/>
        <end position="28"/>
    </location>
</feature>
<dbReference type="PANTHER" id="PTHR30269:SF37">
    <property type="entry name" value="MEMBRANE TRANSPORTER PROTEIN"/>
    <property type="match status" value="1"/>
</dbReference>
<comment type="caution">
    <text evidence="8">The sequence shown here is derived from an EMBL/GenBank/DDBJ whole genome shotgun (WGS) entry which is preliminary data.</text>
</comment>
<gene>
    <name evidence="8" type="ORF">LCGC14_2090930</name>
</gene>
<feature type="transmembrane region" description="Helical" evidence="7">
    <location>
        <begin position="248"/>
        <end position="268"/>
    </location>
</feature>
<evidence type="ECO:0000256" key="7">
    <source>
        <dbReference type="SAM" id="Phobius"/>
    </source>
</evidence>
<feature type="transmembrane region" description="Helical" evidence="7">
    <location>
        <begin position="116"/>
        <end position="135"/>
    </location>
</feature>
<dbReference type="PANTHER" id="PTHR30269">
    <property type="entry name" value="TRANSMEMBRANE PROTEIN YFCA"/>
    <property type="match status" value="1"/>
</dbReference>
<feature type="transmembrane region" description="Helical" evidence="7">
    <location>
        <begin position="74"/>
        <end position="96"/>
    </location>
</feature>
<accession>A0A0F9ECQ3</accession>
<dbReference type="InterPro" id="IPR052017">
    <property type="entry name" value="TSUP"/>
</dbReference>
<dbReference type="AlphaFoldDB" id="A0A0F9ECQ3"/>
<comment type="subcellular location">
    <subcellularLocation>
        <location evidence="1">Cell membrane</location>
        <topology evidence="1">Multi-pass membrane protein</topology>
    </subcellularLocation>
</comment>
<keyword evidence="4 7" id="KW-0812">Transmembrane</keyword>
<protein>
    <recommendedName>
        <fullName evidence="9">Membrane transporter protein</fullName>
    </recommendedName>
</protein>
<evidence type="ECO:0008006" key="9">
    <source>
        <dbReference type="Google" id="ProtNLM"/>
    </source>
</evidence>
<dbReference type="EMBL" id="LAZR01025465">
    <property type="protein sequence ID" value="KKL71838.1"/>
    <property type="molecule type" value="Genomic_DNA"/>
</dbReference>
<feature type="transmembrane region" description="Helical" evidence="7">
    <location>
        <begin position="183"/>
        <end position="207"/>
    </location>
</feature>
<dbReference type="GO" id="GO:0005886">
    <property type="term" value="C:plasma membrane"/>
    <property type="evidence" value="ECO:0007669"/>
    <property type="project" value="UniProtKB-SubCell"/>
</dbReference>
<organism evidence="8">
    <name type="scientific">marine sediment metagenome</name>
    <dbReference type="NCBI Taxonomy" id="412755"/>
    <lineage>
        <taxon>unclassified sequences</taxon>
        <taxon>metagenomes</taxon>
        <taxon>ecological metagenomes</taxon>
    </lineage>
</organism>
<evidence type="ECO:0000256" key="3">
    <source>
        <dbReference type="ARBA" id="ARBA00022475"/>
    </source>
</evidence>